<reference evidence="3 4" key="1">
    <citation type="journal article" date="2020" name="Nature">
        <title>Six reference-quality genomes reveal evolution of bat adaptations.</title>
        <authorList>
            <person name="Jebb D."/>
            <person name="Huang Z."/>
            <person name="Pippel M."/>
            <person name="Hughes G.M."/>
            <person name="Lavrichenko K."/>
            <person name="Devanna P."/>
            <person name="Winkler S."/>
            <person name="Jermiin L.S."/>
            <person name="Skirmuntt E.C."/>
            <person name="Katzourakis A."/>
            <person name="Burkitt-Gray L."/>
            <person name="Ray D.A."/>
            <person name="Sullivan K.A.M."/>
            <person name="Roscito J.G."/>
            <person name="Kirilenko B.M."/>
            <person name="Davalos L.M."/>
            <person name="Corthals A.P."/>
            <person name="Power M.L."/>
            <person name="Jones G."/>
            <person name="Ransome R.D."/>
            <person name="Dechmann D.K.N."/>
            <person name="Locatelli A.G."/>
            <person name="Puechmaille S.J."/>
            <person name="Fedrigo O."/>
            <person name="Jarvis E.D."/>
            <person name="Hiller M."/>
            <person name="Vernes S.C."/>
            <person name="Myers E.W."/>
            <person name="Teeling E.C."/>
        </authorList>
    </citation>
    <scope>NUCLEOTIDE SEQUENCE [LARGE SCALE GENOMIC DNA]</scope>
    <source>
        <strain evidence="3">MMyoMyo1</strain>
        <tissue evidence="3">Flight muscle</tissue>
    </source>
</reference>
<keyword evidence="2" id="KW-0812">Transmembrane</keyword>
<comment type="caution">
    <text evidence="3">The sequence shown here is derived from an EMBL/GenBank/DDBJ whole genome shotgun (WGS) entry which is preliminary data.</text>
</comment>
<evidence type="ECO:0000313" key="3">
    <source>
        <dbReference type="EMBL" id="KAF6275373.1"/>
    </source>
</evidence>
<feature type="compositionally biased region" description="Low complexity" evidence="1">
    <location>
        <begin position="93"/>
        <end position="108"/>
    </location>
</feature>
<proteinExistence type="predicted"/>
<feature type="transmembrane region" description="Helical" evidence="2">
    <location>
        <begin position="142"/>
        <end position="162"/>
    </location>
</feature>
<protein>
    <submittedName>
        <fullName evidence="3">Uncharacterized protein</fullName>
    </submittedName>
</protein>
<keyword evidence="2" id="KW-1133">Transmembrane helix</keyword>
<name>A0A7J7RH30_MYOMY</name>
<keyword evidence="2" id="KW-0472">Membrane</keyword>
<accession>A0A7J7RH30</accession>
<keyword evidence="4" id="KW-1185">Reference proteome</keyword>
<gene>
    <name evidence="3" type="ORF">mMyoMyo1_003539</name>
</gene>
<dbReference type="EMBL" id="JABWUV010000027">
    <property type="protein sequence ID" value="KAF6275373.1"/>
    <property type="molecule type" value="Genomic_DNA"/>
</dbReference>
<dbReference type="AlphaFoldDB" id="A0A7J7RH30"/>
<sequence>MALVTALPRGAWGLGVLVWKAAAFLGELGKSVRRDVASITQTQHLLRRTLLACPRAALRHGHCRGHLQMSSSRGGAPCRCLWGWGSAARQHCGSRPGSSPPSVRGPGSRARRGPGKSLGPTFLVTHRKNATRPYSSLPGEAVFANSTGMLVVAFGLLVLYVLQASSWKRPEVGITTEGQPLLRERE</sequence>
<dbReference type="Proteomes" id="UP000527355">
    <property type="component" value="Unassembled WGS sequence"/>
</dbReference>
<evidence type="ECO:0000256" key="1">
    <source>
        <dbReference type="SAM" id="MobiDB-lite"/>
    </source>
</evidence>
<evidence type="ECO:0000256" key="2">
    <source>
        <dbReference type="SAM" id="Phobius"/>
    </source>
</evidence>
<organism evidence="3 4">
    <name type="scientific">Myotis myotis</name>
    <name type="common">Greater mouse-eared bat</name>
    <name type="synonym">Vespertilio myotis</name>
    <dbReference type="NCBI Taxonomy" id="51298"/>
    <lineage>
        <taxon>Eukaryota</taxon>
        <taxon>Metazoa</taxon>
        <taxon>Chordata</taxon>
        <taxon>Craniata</taxon>
        <taxon>Vertebrata</taxon>
        <taxon>Euteleostomi</taxon>
        <taxon>Mammalia</taxon>
        <taxon>Eutheria</taxon>
        <taxon>Laurasiatheria</taxon>
        <taxon>Chiroptera</taxon>
        <taxon>Yangochiroptera</taxon>
        <taxon>Vespertilionidae</taxon>
        <taxon>Myotis</taxon>
    </lineage>
</organism>
<evidence type="ECO:0000313" key="4">
    <source>
        <dbReference type="Proteomes" id="UP000527355"/>
    </source>
</evidence>
<dbReference type="VEuPathDB" id="HostDB:LOC118649042"/>
<feature type="region of interest" description="Disordered" evidence="1">
    <location>
        <begin position="92"/>
        <end position="121"/>
    </location>
</feature>